<sequence length="139" mass="16254">MKIYISKRDININSLENYCKYNNNFKIIYSDDGIFKIHNNNINKLNITDKSIETQSVNGIALFIDKSIISIVSNITTIPYRHKTIDINEIKYKATTKSLLALVVQYSKNKIIDTYFEYNDNIINNNIINDISEYLKIIY</sequence>
<dbReference type="EMBL" id="KT820662">
    <property type="protein sequence ID" value="ALH23143.1"/>
    <property type="molecule type" value="Genomic_DNA"/>
</dbReference>
<proteinExistence type="predicted"/>
<organism evidence="1 2">
    <name type="scientific">Chrysochromulina ericina virus CeV-01B</name>
    <dbReference type="NCBI Taxonomy" id="3070830"/>
    <lineage>
        <taxon>Viruses</taxon>
        <taxon>Varidnaviria</taxon>
        <taxon>Bamfordvirae</taxon>
        <taxon>Nucleocytoviricota</taxon>
        <taxon>Megaviricetes</taxon>
        <taxon>Imitervirales</taxon>
        <taxon>Mesomimiviridae</taxon>
        <taxon>Tethysvirus</taxon>
        <taxon>Tethysvirus raunefjordenense</taxon>
    </lineage>
</organism>
<reference evidence="1 2" key="1">
    <citation type="journal article" date="2015" name="Genome Announc.">
        <title>The 474-Kilobase-Pair Complete Genome Sequence of CeV-01B, a Virus Infecting Haptolina (Chrysochromulina) ericina (Prymnesiophyceae).</title>
        <authorList>
            <person name="Gallot-Lavallee L."/>
            <person name="Pagarete A."/>
            <person name="Legendre M."/>
            <person name="Santini S."/>
            <person name="Sandaa R.A."/>
            <person name="Himmelbauer H."/>
            <person name="Ogata H."/>
            <person name="Bratbak G."/>
            <person name="Claverie J.M."/>
        </authorList>
    </citation>
    <scope>NUCLEOTIDE SEQUENCE [LARGE SCALE GENOMIC DNA]</scope>
    <source>
        <strain evidence="1">CeV-01B</strain>
    </source>
</reference>
<dbReference type="Proteomes" id="UP000203826">
    <property type="component" value="Segment"/>
</dbReference>
<dbReference type="KEGG" id="vg:26049104"/>
<gene>
    <name evidence="1" type="ORF">ceV_237</name>
</gene>
<name>A0A0N9R3F3_9VIRU</name>
<keyword evidence="2" id="KW-1185">Reference proteome</keyword>
<evidence type="ECO:0000313" key="1">
    <source>
        <dbReference type="EMBL" id="ALH23143.1"/>
    </source>
</evidence>
<evidence type="ECO:0000313" key="2">
    <source>
        <dbReference type="Proteomes" id="UP000203826"/>
    </source>
</evidence>
<protein>
    <submittedName>
        <fullName evidence="1">Uncharacterized protein</fullName>
    </submittedName>
</protein>
<accession>A0A0N9R3F3</accession>